<gene>
    <name evidence="1" type="ORF">V6N12_005507</name>
</gene>
<evidence type="ECO:0000313" key="2">
    <source>
        <dbReference type="Proteomes" id="UP001472677"/>
    </source>
</evidence>
<dbReference type="PANTHER" id="PTHR47361:SF4">
    <property type="entry name" value="RING_U-BOX SUPERFAMILY PROTEIN"/>
    <property type="match status" value="1"/>
</dbReference>
<accession>A0ABR2B6S4</accession>
<organism evidence="1 2">
    <name type="scientific">Hibiscus sabdariffa</name>
    <name type="common">roselle</name>
    <dbReference type="NCBI Taxonomy" id="183260"/>
    <lineage>
        <taxon>Eukaryota</taxon>
        <taxon>Viridiplantae</taxon>
        <taxon>Streptophyta</taxon>
        <taxon>Embryophyta</taxon>
        <taxon>Tracheophyta</taxon>
        <taxon>Spermatophyta</taxon>
        <taxon>Magnoliopsida</taxon>
        <taxon>eudicotyledons</taxon>
        <taxon>Gunneridae</taxon>
        <taxon>Pentapetalae</taxon>
        <taxon>rosids</taxon>
        <taxon>malvids</taxon>
        <taxon>Malvales</taxon>
        <taxon>Malvaceae</taxon>
        <taxon>Malvoideae</taxon>
        <taxon>Hibiscus</taxon>
    </lineage>
</organism>
<dbReference type="EMBL" id="JBBPBM010000167">
    <property type="protein sequence ID" value="KAK8502522.1"/>
    <property type="molecule type" value="Genomic_DNA"/>
</dbReference>
<dbReference type="Proteomes" id="UP001472677">
    <property type="component" value="Unassembled WGS sequence"/>
</dbReference>
<keyword evidence="2" id="KW-1185">Reference proteome</keyword>
<proteinExistence type="predicted"/>
<evidence type="ECO:0000313" key="1">
    <source>
        <dbReference type="EMBL" id="KAK8502522.1"/>
    </source>
</evidence>
<sequence length="155" mass="17957">MSTEKNVGEELHIPSQDQDYDDMKNEGSLGIICAICLEYISLQETALLKGCEHPYWAYKFEETVSEFLKADWFKPWNVEEDTYNGLADNYYNTDVNSAPHEETNNYYNRDFNGVSSLRRRQETRPLQLFFSSQNNAVAPHPSTLSCRGKRALKEK</sequence>
<protein>
    <submittedName>
        <fullName evidence="1">Uncharacterized protein</fullName>
    </submittedName>
</protein>
<name>A0ABR2B6S4_9ROSI</name>
<dbReference type="PANTHER" id="PTHR47361">
    <property type="entry name" value="RING/U-BOX SUPERFAMILY PROTEIN"/>
    <property type="match status" value="1"/>
</dbReference>
<reference evidence="1 2" key="1">
    <citation type="journal article" date="2024" name="G3 (Bethesda)">
        <title>Genome assembly of Hibiscus sabdariffa L. provides insights into metabolisms of medicinal natural products.</title>
        <authorList>
            <person name="Kim T."/>
        </authorList>
    </citation>
    <scope>NUCLEOTIDE SEQUENCE [LARGE SCALE GENOMIC DNA]</scope>
    <source>
        <strain evidence="1">TK-2024</strain>
        <tissue evidence="1">Old leaves</tissue>
    </source>
</reference>
<comment type="caution">
    <text evidence="1">The sequence shown here is derived from an EMBL/GenBank/DDBJ whole genome shotgun (WGS) entry which is preliminary data.</text>
</comment>